<dbReference type="NCBIfam" id="TIGR00229">
    <property type="entry name" value="sensory_box"/>
    <property type="match status" value="3"/>
</dbReference>
<dbReference type="PANTHER" id="PTHR24422">
    <property type="entry name" value="CHEMOTAXIS PROTEIN METHYLTRANSFERASE"/>
    <property type="match status" value="1"/>
</dbReference>
<dbReference type="GO" id="GO:0006935">
    <property type="term" value="P:chemotaxis"/>
    <property type="evidence" value="ECO:0007669"/>
    <property type="project" value="InterPro"/>
</dbReference>
<evidence type="ECO:0000313" key="4">
    <source>
        <dbReference type="EMBL" id="KMW56216.1"/>
    </source>
</evidence>
<dbReference type="EMBL" id="LFTY01000002">
    <property type="protein sequence ID" value="KMW56216.1"/>
    <property type="molecule type" value="Genomic_DNA"/>
</dbReference>
<sequence>MGKLESAAPAHDAAGDNEYQAISEAIDRVQAVIEFELDGTILTANENFLATVGYGLDEIQGKHHRMFCDPDYAKSEDYKDFWMTLATGQFFAGEFKRIGKTGEEVWINASYNPIFDADGKPYKVVKFATNITEEKLRNADQDGKIAAIGRAQAVIEFELDGTILTANENFLATVGYGLDEIQGKHHRIFCDPDYAKTAEYRAFWASLAAGDFATGEFKRISKSGDEVWINASYNPIFDADGKPYKVVKFATNITEEKLRHADQDGKIVAIGRAQAVIEFELDGTILTANENFLATVGYGLDEIQGKHHRIFCDPEYVNTAEYRAFWASLAAGDFATGEFKRFSKSGEEVWINASYNPIFDADGKPYKVVKFATNISAQKQVEQKVIAIAADFTTKSQDISEQARFVAGGAQTLGCTTEEISASVEELSASIDSIAQNSRNSDTIAQNTKEEADVGSKAIERSIESMDLINASSEEISEIVKVISEIAGQTNLLAFNAAIEAARAGQHGLGFTVVADEVRKLAERSSQATKEISKLINETVKRVAQGSEVSREAGKAFKKILRGINDTTDSINEISIAASEQQTAARDVTEAIQSIVEATEKSVNASDAIVTSTDDLKNGADSLMTEIQKLAP</sequence>
<dbReference type="InterPro" id="IPR035965">
    <property type="entry name" value="PAS-like_dom_sf"/>
</dbReference>
<organism evidence="4 5">
    <name type="scientific">Candidatus Rhodobacter oscarellae</name>
    <dbReference type="NCBI Taxonomy" id="1675527"/>
    <lineage>
        <taxon>Bacteria</taxon>
        <taxon>Pseudomonadati</taxon>
        <taxon>Pseudomonadota</taxon>
        <taxon>Alphaproteobacteria</taxon>
        <taxon>Rhodobacterales</taxon>
        <taxon>Rhodobacter group</taxon>
        <taxon>Rhodobacter</taxon>
    </lineage>
</organism>
<evidence type="ECO:0000259" key="3">
    <source>
        <dbReference type="PROSITE" id="PS50113"/>
    </source>
</evidence>
<reference evidence="4 5" key="1">
    <citation type="submission" date="2015-06" db="EMBL/GenBank/DDBJ databases">
        <title>Draft genome sequence of an Alphaproteobacteria species associated to the Mediterranean sponge Oscarella lobularis.</title>
        <authorList>
            <person name="Jourda C."/>
            <person name="Santini S."/>
            <person name="Claverie J.-M."/>
        </authorList>
    </citation>
    <scope>NUCLEOTIDE SEQUENCE [LARGE SCALE GENOMIC DNA]</scope>
    <source>
        <strain evidence="4">IGS</strain>
    </source>
</reference>
<dbReference type="InterPro" id="IPR050903">
    <property type="entry name" value="Bact_Chemotaxis_MeTrfase"/>
</dbReference>
<dbReference type="RefSeq" id="WP_049642137.1">
    <property type="nucleotide sequence ID" value="NZ_LFTY01000002.1"/>
</dbReference>
<dbReference type="Gene3D" id="1.10.287.950">
    <property type="entry name" value="Methyl-accepting chemotaxis protein"/>
    <property type="match status" value="1"/>
</dbReference>
<dbReference type="PROSITE" id="PS50111">
    <property type="entry name" value="CHEMOTAXIS_TRANSDUC_2"/>
    <property type="match status" value="1"/>
</dbReference>
<dbReference type="SMART" id="SM00086">
    <property type="entry name" value="PAC"/>
    <property type="match status" value="3"/>
</dbReference>
<dbReference type="SMART" id="SM00283">
    <property type="entry name" value="MA"/>
    <property type="match status" value="1"/>
</dbReference>
<name>A0A0J9DZX0_9RHOB</name>
<comment type="caution">
    <text evidence="4">The sequence shown here is derived from an EMBL/GenBank/DDBJ whole genome shotgun (WGS) entry which is preliminary data.</text>
</comment>
<dbReference type="PANTHER" id="PTHR24422:SF10">
    <property type="entry name" value="CHEMOTAXIS PROTEIN METHYLTRANSFERASE 2"/>
    <property type="match status" value="1"/>
</dbReference>
<dbReference type="Pfam" id="PF00015">
    <property type="entry name" value="MCPsignal"/>
    <property type="match status" value="1"/>
</dbReference>
<gene>
    <name evidence="4" type="ORF">AIOL_001168</name>
</gene>
<dbReference type="CDD" id="cd00130">
    <property type="entry name" value="PAS"/>
    <property type="match status" value="3"/>
</dbReference>
<evidence type="ECO:0000259" key="2">
    <source>
        <dbReference type="PROSITE" id="PS50111"/>
    </source>
</evidence>
<dbReference type="PRINTS" id="PR00260">
    <property type="entry name" value="CHEMTRNSDUCR"/>
</dbReference>
<dbReference type="InterPro" id="IPR004090">
    <property type="entry name" value="Chemotax_Me-accpt_rcpt"/>
</dbReference>
<dbReference type="InterPro" id="IPR001610">
    <property type="entry name" value="PAC"/>
</dbReference>
<dbReference type="InterPro" id="IPR000014">
    <property type="entry name" value="PAS"/>
</dbReference>
<dbReference type="Pfam" id="PF08447">
    <property type="entry name" value="PAS_3"/>
    <property type="match status" value="3"/>
</dbReference>
<feature type="domain" description="PAC" evidence="3">
    <location>
        <begin position="91"/>
        <end position="143"/>
    </location>
</feature>
<dbReference type="OrthoDB" id="9765776at2"/>
<dbReference type="GO" id="GO:0016020">
    <property type="term" value="C:membrane"/>
    <property type="evidence" value="ECO:0007669"/>
    <property type="project" value="InterPro"/>
</dbReference>
<dbReference type="FunFam" id="3.30.450.20:FF:000103">
    <property type="entry name" value="Methyl-accepting chemotaxis protein"/>
    <property type="match status" value="1"/>
</dbReference>
<dbReference type="GO" id="GO:0007165">
    <property type="term" value="P:signal transduction"/>
    <property type="evidence" value="ECO:0007669"/>
    <property type="project" value="UniProtKB-KW"/>
</dbReference>
<accession>A0A0J9DZX0</accession>
<dbReference type="PATRIC" id="fig|1675527.3.peg.1248"/>
<dbReference type="GO" id="GO:0004888">
    <property type="term" value="F:transmembrane signaling receptor activity"/>
    <property type="evidence" value="ECO:0007669"/>
    <property type="project" value="InterPro"/>
</dbReference>
<evidence type="ECO:0000313" key="5">
    <source>
        <dbReference type="Proteomes" id="UP000037178"/>
    </source>
</evidence>
<dbReference type="Gene3D" id="3.30.450.20">
    <property type="entry name" value="PAS domain"/>
    <property type="match status" value="3"/>
</dbReference>
<dbReference type="SMART" id="SM00091">
    <property type="entry name" value="PAS"/>
    <property type="match status" value="3"/>
</dbReference>
<dbReference type="SUPFAM" id="SSF55785">
    <property type="entry name" value="PYP-like sensor domain (PAS domain)"/>
    <property type="match status" value="3"/>
</dbReference>
<dbReference type="PROSITE" id="PS50113">
    <property type="entry name" value="PAC"/>
    <property type="match status" value="3"/>
</dbReference>
<dbReference type="CDD" id="cd11386">
    <property type="entry name" value="MCP_signal"/>
    <property type="match status" value="1"/>
</dbReference>
<feature type="domain" description="Methyl-accepting transducer" evidence="2">
    <location>
        <begin position="388"/>
        <end position="610"/>
    </location>
</feature>
<dbReference type="STRING" id="1675527.AIOL_001168"/>
<dbReference type="Proteomes" id="UP000037178">
    <property type="component" value="Unassembled WGS sequence"/>
</dbReference>
<keyword evidence="5" id="KW-1185">Reference proteome</keyword>
<dbReference type="SUPFAM" id="SSF58104">
    <property type="entry name" value="Methyl-accepting chemotaxis protein (MCP) signaling domain"/>
    <property type="match status" value="1"/>
</dbReference>
<proteinExistence type="predicted"/>
<evidence type="ECO:0000256" key="1">
    <source>
        <dbReference type="PROSITE-ProRule" id="PRU00284"/>
    </source>
</evidence>
<feature type="domain" description="PAC" evidence="3">
    <location>
        <begin position="335"/>
        <end position="387"/>
    </location>
</feature>
<dbReference type="InterPro" id="IPR004089">
    <property type="entry name" value="MCPsignal_dom"/>
</dbReference>
<dbReference type="AlphaFoldDB" id="A0A0J9DZX0"/>
<dbReference type="InterPro" id="IPR000700">
    <property type="entry name" value="PAS-assoc_C"/>
</dbReference>
<keyword evidence="1" id="KW-0807">Transducer</keyword>
<feature type="domain" description="PAC" evidence="3">
    <location>
        <begin position="213"/>
        <end position="265"/>
    </location>
</feature>
<protein>
    <submittedName>
        <fullName evidence="4">Methyl-accepting chemotaxis protein</fullName>
    </submittedName>
</protein>
<dbReference type="InterPro" id="IPR013655">
    <property type="entry name" value="PAS_fold_3"/>
</dbReference>